<organism evidence="2 3">
    <name type="scientific">Phytophthora infestans</name>
    <name type="common">Potato late blight agent</name>
    <name type="synonym">Botrytis infestans</name>
    <dbReference type="NCBI Taxonomy" id="4787"/>
    <lineage>
        <taxon>Eukaryota</taxon>
        <taxon>Sar</taxon>
        <taxon>Stramenopiles</taxon>
        <taxon>Oomycota</taxon>
        <taxon>Peronosporomycetes</taxon>
        <taxon>Peronosporales</taxon>
        <taxon>Peronosporaceae</taxon>
        <taxon>Phytophthora</taxon>
    </lineage>
</organism>
<accession>A0A833RMI4</accession>
<reference evidence="2" key="1">
    <citation type="submission" date="2020-04" db="EMBL/GenBank/DDBJ databases">
        <title>Hybrid Assembly of Korean Phytophthora infestans isolates.</title>
        <authorList>
            <person name="Prokchorchik M."/>
            <person name="Lee Y."/>
            <person name="Seo J."/>
            <person name="Cho J.-H."/>
            <person name="Park Y.-E."/>
            <person name="Jang D.-C."/>
            <person name="Im J.-S."/>
            <person name="Choi J.-G."/>
            <person name="Park H.-J."/>
            <person name="Lee G.-B."/>
            <person name="Lee Y.-G."/>
            <person name="Hong S.-Y."/>
            <person name="Cho K."/>
            <person name="Sohn K.H."/>
        </authorList>
    </citation>
    <scope>NUCLEOTIDE SEQUENCE</scope>
    <source>
        <strain evidence="2">KR_1_A1</strain>
    </source>
</reference>
<name>A0A833RMI4_PHYIN</name>
<evidence type="ECO:0000313" key="3">
    <source>
        <dbReference type="Proteomes" id="UP000602510"/>
    </source>
</evidence>
<sequence length="127" mass="13472">GYITALPHLLYDKLLPYSRTAPVISGHPGHRATSKTTRSRDATNRSATWTNSSMRSHSRVKTSDSSSRRRAADVGEGSVEAADSDDTLASQDRVPEPPSKAGSADPDPRALPATTASTASTRRPIGD</sequence>
<keyword evidence="3" id="KW-1185">Reference proteome</keyword>
<feature type="compositionally biased region" description="Low complexity" evidence="1">
    <location>
        <begin position="110"/>
        <end position="127"/>
    </location>
</feature>
<dbReference type="Proteomes" id="UP000602510">
    <property type="component" value="Unassembled WGS sequence"/>
</dbReference>
<feature type="compositionally biased region" description="Polar residues" evidence="1">
    <location>
        <begin position="44"/>
        <end position="55"/>
    </location>
</feature>
<feature type="non-terminal residue" evidence="2">
    <location>
        <position position="127"/>
    </location>
</feature>
<comment type="caution">
    <text evidence="2">The sequence shown here is derived from an EMBL/GenBank/DDBJ whole genome shotgun (WGS) entry which is preliminary data.</text>
</comment>
<evidence type="ECO:0000256" key="1">
    <source>
        <dbReference type="SAM" id="MobiDB-lite"/>
    </source>
</evidence>
<gene>
    <name evidence="2" type="ORF">GN244_ATG20568</name>
</gene>
<protein>
    <submittedName>
        <fullName evidence="2">Uncharacterized protein</fullName>
    </submittedName>
</protein>
<dbReference type="AlphaFoldDB" id="A0A833RMI4"/>
<proteinExistence type="predicted"/>
<evidence type="ECO:0000313" key="2">
    <source>
        <dbReference type="EMBL" id="KAF4027792.1"/>
    </source>
</evidence>
<dbReference type="EMBL" id="WSZM01001281">
    <property type="protein sequence ID" value="KAF4027792.1"/>
    <property type="molecule type" value="Genomic_DNA"/>
</dbReference>
<feature type="region of interest" description="Disordered" evidence="1">
    <location>
        <begin position="21"/>
        <end position="127"/>
    </location>
</feature>